<dbReference type="PANTHER" id="PTHR43784">
    <property type="entry name" value="GDSL-LIKE LIPASE/ACYLHYDROLASE, PUTATIVE (AFU_ORTHOLOGUE AFUA_2G00820)-RELATED"/>
    <property type="match status" value="1"/>
</dbReference>
<dbReference type="Gene3D" id="2.60.120.200">
    <property type="match status" value="2"/>
</dbReference>
<dbReference type="SMART" id="SM00560">
    <property type="entry name" value="LamGL"/>
    <property type="match status" value="2"/>
</dbReference>
<evidence type="ECO:0000256" key="2">
    <source>
        <dbReference type="ARBA" id="ARBA00023157"/>
    </source>
</evidence>
<keyword evidence="1 3" id="KW-0732">Signal</keyword>
<dbReference type="InterPro" id="IPR006558">
    <property type="entry name" value="LamG-like"/>
</dbReference>
<keyword evidence="6" id="KW-1185">Reference proteome</keyword>
<dbReference type="PROSITE" id="PS51318">
    <property type="entry name" value="TAT"/>
    <property type="match status" value="1"/>
</dbReference>
<reference evidence="5 6" key="1">
    <citation type="submission" date="2021-01" db="EMBL/GenBank/DDBJ databases">
        <title>Whole genome shotgun sequence of Actinoplanes durhamensis NBRC 14914.</title>
        <authorList>
            <person name="Komaki H."/>
            <person name="Tamura T."/>
        </authorList>
    </citation>
    <scope>NUCLEOTIDE SEQUENCE [LARGE SCALE GENOMIC DNA]</scope>
    <source>
        <strain evidence="5 6">NBRC 14914</strain>
    </source>
</reference>
<proteinExistence type="predicted"/>
<feature type="chain" id="PRO_5047243243" description="LamG-like jellyroll fold domain-containing protein" evidence="3">
    <location>
        <begin position="41"/>
        <end position="1961"/>
    </location>
</feature>
<feature type="signal peptide" evidence="3">
    <location>
        <begin position="1"/>
        <end position="40"/>
    </location>
</feature>
<dbReference type="InterPro" id="IPR006311">
    <property type="entry name" value="TAT_signal"/>
</dbReference>
<accession>A0ABQ3Z9N6</accession>
<dbReference type="InterPro" id="IPR036514">
    <property type="entry name" value="SGNH_hydro_sf"/>
</dbReference>
<dbReference type="Gene3D" id="3.40.50.1110">
    <property type="entry name" value="SGNH hydrolase"/>
    <property type="match status" value="1"/>
</dbReference>
<feature type="domain" description="LamG-like jellyroll fold" evidence="4">
    <location>
        <begin position="1600"/>
        <end position="1737"/>
    </location>
</feature>
<gene>
    <name evidence="5" type="ORF">Adu01nite_78790</name>
</gene>
<evidence type="ECO:0000313" key="5">
    <source>
        <dbReference type="EMBL" id="GIE06529.1"/>
    </source>
</evidence>
<evidence type="ECO:0000313" key="6">
    <source>
        <dbReference type="Proteomes" id="UP000637628"/>
    </source>
</evidence>
<dbReference type="EMBL" id="BOML01000064">
    <property type="protein sequence ID" value="GIE06529.1"/>
    <property type="molecule type" value="Genomic_DNA"/>
</dbReference>
<evidence type="ECO:0000256" key="3">
    <source>
        <dbReference type="SAM" id="SignalP"/>
    </source>
</evidence>
<comment type="caution">
    <text evidence="5">The sequence shown here is derived from an EMBL/GenBank/DDBJ whole genome shotgun (WGS) entry which is preliminary data.</text>
</comment>
<dbReference type="SUPFAM" id="SSF49899">
    <property type="entry name" value="Concanavalin A-like lectins/glucanases"/>
    <property type="match status" value="2"/>
</dbReference>
<evidence type="ECO:0000259" key="4">
    <source>
        <dbReference type="SMART" id="SM00560"/>
    </source>
</evidence>
<dbReference type="Pfam" id="PF13385">
    <property type="entry name" value="Laminin_G_3"/>
    <property type="match status" value="2"/>
</dbReference>
<dbReference type="InterPro" id="IPR013320">
    <property type="entry name" value="ConA-like_dom_sf"/>
</dbReference>
<dbReference type="SUPFAM" id="SSF52266">
    <property type="entry name" value="SGNH hydrolase"/>
    <property type="match status" value="1"/>
</dbReference>
<protein>
    <recommendedName>
        <fullName evidence="4">LamG-like jellyroll fold domain-containing protein</fullName>
    </recommendedName>
</protein>
<evidence type="ECO:0000256" key="1">
    <source>
        <dbReference type="ARBA" id="ARBA00022729"/>
    </source>
</evidence>
<dbReference type="Proteomes" id="UP000637628">
    <property type="component" value="Unassembled WGS sequence"/>
</dbReference>
<dbReference type="NCBIfam" id="NF033679">
    <property type="entry name" value="DNRLRE_dom"/>
    <property type="match status" value="1"/>
</dbReference>
<dbReference type="InterPro" id="IPR053140">
    <property type="entry name" value="GDSL_Rv0518-like"/>
</dbReference>
<name>A0ABQ3Z9N6_9ACTN</name>
<feature type="domain" description="LamG-like jellyroll fold" evidence="4">
    <location>
        <begin position="1809"/>
        <end position="1950"/>
    </location>
</feature>
<organism evidence="5 6">
    <name type="scientific">Paractinoplanes durhamensis</name>
    <dbReference type="NCBI Taxonomy" id="113563"/>
    <lineage>
        <taxon>Bacteria</taxon>
        <taxon>Bacillati</taxon>
        <taxon>Actinomycetota</taxon>
        <taxon>Actinomycetes</taxon>
        <taxon>Micromonosporales</taxon>
        <taxon>Micromonosporaceae</taxon>
        <taxon>Paractinoplanes</taxon>
    </lineage>
</organism>
<dbReference type="PANTHER" id="PTHR43784:SF2">
    <property type="entry name" value="GDSL-LIKE LIPASE_ACYLHYDROLASE, PUTATIVE (AFU_ORTHOLOGUE AFUA_2G00820)-RELATED"/>
    <property type="match status" value="1"/>
</dbReference>
<sequence>MCFTGKDSITMSSRASRRHLAIATALAVTAALGAAPAAQAAPPPTNLEKAADTRTPVTIASETTESSTVTANPDGTFTLTASSSPQRVRQGNSWVPVDTTLVKKANGDLAPRATVTRLTLGGRGGTDLVRLTDGANALAFTWPTKLPKPTISGSTATYPGVLPDVDLKVTANPTGYSSILVVKNAQAAANPALQELDLGVTGTQVRIADTANGGAEATDVKTGRTVFRTDTSLMWDSTPAASASSPLEKPAADRVGAHVAKIKVGVRAGKQHLSLDRSLLTAKTTKYPVFVDPVWSGNPSQLNWARISSNGWNVYNSTSTSGSYSARIGLDDWPGGAGEKARTYYSMNTSGLHGAVVTAARLYVVERWAASCSSTTAAVYGAGPVAGWNDAGLNWGKQPTVSALSTANGGRIDCGKSTERTSPASLNFDVTSWIQRAANGKWNLANMMVQAQNENDKLSWKQLGFGGGATLSVTYNFRPKLLNGTGTPKISPAVADQGTFYTTSKTPTLSARAAELGPNGKPLENVRILYSLYKKTGTTWALLTQGFSGYSQYGGDWTTPTLEDGQYGWKATAQNASGFWAGPGDGLWTANQGFIVNTSAPPQPLIASTQFPPGEIIGAAYDTVGTFTLTLPDRQGKNYGVVGYLFSLDGDLANFNYAQNKGIAWTPGTVITPGAVYYAKADNSNGTGTVVTDGSTAVAFAPRSSNKHVLFAKTVNTAGTTSGEQTYRFIAGTTNPIYAYGNDLISGWTATNTDGTTTVVPPATTTSTTGSLIAQPSQAGYFFANGYQAMLSNRTTTKVAQGDAATFYFNLPRSGFWQIGANLTTGADYGNYSVVLDAGTAGATTLLPGFEAWSNPTATRYVDVGLVMNGTLPRNLAKGVHSLTLTLVGKHSSSTGYQAGIDVIRLAPTLGCAIDDTAGCLNNTGISTFTAGTLTTADADGSGWSLDSATLRAAGWTPGRTVTVDGAAIKLPDAYGNGQADNMLASGQLVTVPATAVNKGNAVVFAGFATMGAVAGATGRITYAAGTCRTGPTEDYTIGSVTDWAKGTAGTTILTMPFRNHRTVMQNADNTASLFAISVPLNCPGATVAAISVPTVSNGVIDGVPAMHLLGLGIRPLSATGATRWTGSWSTAQDTGAIKTTANVNATLNGQTIRVPVQLSIGNEAGGKVRVHLANSLGTAPVTFDAASIAIADPGGGGADAVEAPIRLTFGGSAAVTLPAGADAVSDPVTLDAPQQVTALVSVQVHGTAAALAGHRDARTPVYVSAADGADHTTAQAGTGFTATTIGIPFVAGVDVSTPAAAPAGSVVLYGDHTVDSGTGSLGDNLTTAYAGSQLTGFLVPAGILSQGSSTAQVPTTTGPVDRDVLARTGVRVALISAGTNDLLACTGTADACASATRDRLIALAGQLHAYSPDDAMNDAVNLPGPARRIKVYVATVPPFAGAHTAAQEAARKQLNAAINDANYPLLGSADDAIDFAAAVATGGDATAETVKAEDLTGGKPNAAYYQDLAQQYLNQALVTDGYPGDDSNPNNIKGDPIAQWKLNGSGADDGAGTGVDQTLHPATLHNVTDGPGHFGDTKSGHFDGSTSYAEAALAQNTARSFTFAAWVRLSDTSTDRTILSRTSTTGFGSLTLGYDAASNLWVAKMPAAPTGTPEWAAAYSDEGDRPQIGVWTHLTATYDTASQLLRLYVDGNPDGIDDTVTPFNDAAGATWIGRGSDWFAGDIADVRVWDHALTEVEATTVGGATPLVKWNFDDATGTKATDVSTYDHHGALNSGASWTSAGHTDWAVHIDGSGGAVTTAGPVLRTDQSFTVAAWVKLTNNAWNYSAVSQEGIHSAAFGLFYGMNCACWSFSTNQADVPLPTGGQAASPASAVTLNTWTHLAGVYNARDHTVKLYVNGTEAGTGTAPNGVYHATGPFVAGRSRYDDHPTDNWPGDIDEVRAYQGALSPTAIQNLASAGSA</sequence>
<keyword evidence="2" id="KW-1015">Disulfide bond</keyword>